<sequence length="1055" mass="112604">MWFLDRLTPGGAGYRICRGYEVSGWFEVEALRAAWQATVARHEALRTTLVATGGGPVQRVATEPGASFRLVDLSHVPAADRCAEADRWCAEVAAEPIDITEGPLTHLAVARLGSAVHRVVLVLHRAIADERSLSVVLGELSLQYTWALTEVGGTPAATTAPVRYADYARWQRAQEEAPLSQRRLDWWASTLTPAPPPVTLPADRGARPPSVSGGVLRFDWDGEIGERLGNLSQVDGVTPSAVLLAAYQAVLHRYGGEDRVPVGVPAEVLPPEFAGMVGPADNPLVLCGEFGGSPTFRELVAQAGRTARDAYVRRDVPFDLVVRALDVDRDARRTPLFDAVLVVRDEPETPLRLLGADVRRHEVDTGVADADLALTVDRVTPSIAGHLAYRGGDAERAWAAVLLDQLRTLLTAGLTTPDAPVAELPLDRPERLVLGRQSAHRVLPAEPVHQTARRHAVHTPTAVAVASAGSTVDYGELELRVARIAGHLTRIGAAGSAVAVRMAPGAWQLAASLAVLRSGGHIVWFGTSDVGERGRTVLAELRPACLLRVGSAAGDKLASWYRDELGGTVLDVAALDGHDAVPPPGEVGHDDPVYVAYTSGSTGKPKGIVQSHGAFAQFVTWMAEALHIGAGSRVAQWVAPEHDPSLCEAFATVVAGGTLCPVPDRIRAHPEKFVDWLVAERVTFLQTVPSFAREVLKVLVDRGPAGRPPALQSLVLMGEALPGAVVDGFREALPGVRLLNVYGPTETIAATWYEVSGPVAGSVPIGWAIPGREVLVLDGADRPCPTGVTGEIVIRSRYVARGYVGDPAGGRAFEPIRGVAADGVRSYRTGDLARKRWDGALEFRGRRDQQVKLYGNRIELGEVEAVLAEHASVAECAVVPVTDSAGLVTRLVAYVVPRPTPAGGATAGADVWRAHLRRRFGVSVTLVTFEVMDGRLPRNAGGKVDRRRLPAPHALASVARAPRTRVERELAEIWSQLGVRPVGAEEGFFAAGGHSLLVPQLVDRIQRRFGVEISLWECFTHSTLAGMAALIEAASTRGDTAASPYPADMELSPSR</sequence>
<dbReference type="InterPro" id="IPR029058">
    <property type="entry name" value="AB_hydrolase_fold"/>
</dbReference>
<dbReference type="GO" id="GO:0009239">
    <property type="term" value="P:enterobactin biosynthetic process"/>
    <property type="evidence" value="ECO:0007669"/>
    <property type="project" value="TreeGrafter"/>
</dbReference>
<dbReference type="InterPro" id="IPR020845">
    <property type="entry name" value="AMP-binding_CS"/>
</dbReference>
<evidence type="ECO:0000259" key="4">
    <source>
        <dbReference type="PROSITE" id="PS50075"/>
    </source>
</evidence>
<dbReference type="GO" id="GO:0005829">
    <property type="term" value="C:cytosol"/>
    <property type="evidence" value="ECO:0007669"/>
    <property type="project" value="TreeGrafter"/>
</dbReference>
<evidence type="ECO:0000256" key="1">
    <source>
        <dbReference type="ARBA" id="ARBA00001957"/>
    </source>
</evidence>
<evidence type="ECO:0000313" key="5">
    <source>
        <dbReference type="EMBL" id="BCB74058.1"/>
    </source>
</evidence>
<dbReference type="InterPro" id="IPR036736">
    <property type="entry name" value="ACP-like_sf"/>
</dbReference>
<dbReference type="InterPro" id="IPR023213">
    <property type="entry name" value="CAT-like_dom_sf"/>
</dbReference>
<evidence type="ECO:0000256" key="2">
    <source>
        <dbReference type="ARBA" id="ARBA00022450"/>
    </source>
</evidence>
<organism evidence="5 6">
    <name type="scientific">Phytohabitans flavus</name>
    <dbReference type="NCBI Taxonomy" id="1076124"/>
    <lineage>
        <taxon>Bacteria</taxon>
        <taxon>Bacillati</taxon>
        <taxon>Actinomycetota</taxon>
        <taxon>Actinomycetes</taxon>
        <taxon>Micromonosporales</taxon>
        <taxon>Micromonosporaceae</taxon>
    </lineage>
</organism>
<dbReference type="SUPFAM" id="SSF47336">
    <property type="entry name" value="ACP-like"/>
    <property type="match status" value="1"/>
</dbReference>
<dbReference type="InterPro" id="IPR020806">
    <property type="entry name" value="PKS_PP-bd"/>
</dbReference>
<dbReference type="InterPro" id="IPR000873">
    <property type="entry name" value="AMP-dep_synth/lig_dom"/>
</dbReference>
<keyword evidence="6" id="KW-1185">Reference proteome</keyword>
<dbReference type="GO" id="GO:0009366">
    <property type="term" value="C:enterobactin synthetase complex"/>
    <property type="evidence" value="ECO:0007669"/>
    <property type="project" value="TreeGrafter"/>
</dbReference>
<dbReference type="SUPFAM" id="SSF56801">
    <property type="entry name" value="Acetyl-CoA synthetase-like"/>
    <property type="match status" value="1"/>
</dbReference>
<proteinExistence type="predicted"/>
<gene>
    <name evidence="5" type="ORF">Pflav_004680</name>
</gene>
<feature type="domain" description="Carrier" evidence="4">
    <location>
        <begin position="961"/>
        <end position="1035"/>
    </location>
</feature>
<dbReference type="InterPro" id="IPR009081">
    <property type="entry name" value="PP-bd_ACP"/>
</dbReference>
<dbReference type="KEGG" id="pfla:Pflav_004680"/>
<dbReference type="AlphaFoldDB" id="A0A6F8XJT7"/>
<dbReference type="InterPro" id="IPR045851">
    <property type="entry name" value="AMP-bd_C_sf"/>
</dbReference>
<evidence type="ECO:0000256" key="3">
    <source>
        <dbReference type="ARBA" id="ARBA00022553"/>
    </source>
</evidence>
<dbReference type="Pfam" id="PF00550">
    <property type="entry name" value="PP-binding"/>
    <property type="match status" value="1"/>
</dbReference>
<evidence type="ECO:0000313" key="6">
    <source>
        <dbReference type="Proteomes" id="UP000502508"/>
    </source>
</evidence>
<dbReference type="InterPro" id="IPR001242">
    <property type="entry name" value="Condensation_dom"/>
</dbReference>
<dbReference type="GO" id="GO:0008610">
    <property type="term" value="P:lipid biosynthetic process"/>
    <property type="evidence" value="ECO:0007669"/>
    <property type="project" value="UniProtKB-ARBA"/>
</dbReference>
<keyword evidence="3" id="KW-0597">Phosphoprotein</keyword>
<dbReference type="GO" id="GO:0047527">
    <property type="term" value="F:2,3-dihydroxybenzoate-serine ligase activity"/>
    <property type="evidence" value="ECO:0007669"/>
    <property type="project" value="TreeGrafter"/>
</dbReference>
<reference evidence="5 6" key="1">
    <citation type="submission" date="2020-03" db="EMBL/GenBank/DDBJ databases">
        <title>Whole genome shotgun sequence of Phytohabitans flavus NBRC 107702.</title>
        <authorList>
            <person name="Komaki H."/>
            <person name="Tamura T."/>
        </authorList>
    </citation>
    <scope>NUCLEOTIDE SEQUENCE [LARGE SCALE GENOMIC DNA]</scope>
    <source>
        <strain evidence="5 6">NBRC 107702</strain>
    </source>
</reference>
<keyword evidence="2" id="KW-0596">Phosphopantetheine</keyword>
<dbReference type="Gene3D" id="3.40.50.1820">
    <property type="entry name" value="alpha/beta hydrolase"/>
    <property type="match status" value="1"/>
</dbReference>
<dbReference type="SUPFAM" id="SSF52777">
    <property type="entry name" value="CoA-dependent acyltransferases"/>
    <property type="match status" value="2"/>
</dbReference>
<dbReference type="Pfam" id="PF00668">
    <property type="entry name" value="Condensation"/>
    <property type="match status" value="1"/>
</dbReference>
<dbReference type="Pfam" id="PF13193">
    <property type="entry name" value="AMP-binding_C"/>
    <property type="match status" value="1"/>
</dbReference>
<accession>A0A6F8XJT7</accession>
<dbReference type="InterPro" id="IPR042099">
    <property type="entry name" value="ANL_N_sf"/>
</dbReference>
<dbReference type="GO" id="GO:0031177">
    <property type="term" value="F:phosphopantetheine binding"/>
    <property type="evidence" value="ECO:0007669"/>
    <property type="project" value="InterPro"/>
</dbReference>
<dbReference type="Gene3D" id="3.30.300.30">
    <property type="match status" value="1"/>
</dbReference>
<protein>
    <recommendedName>
        <fullName evidence="4">Carrier domain-containing protein</fullName>
    </recommendedName>
</protein>
<dbReference type="Gene3D" id="3.40.50.12780">
    <property type="entry name" value="N-terminal domain of ligase-like"/>
    <property type="match status" value="1"/>
</dbReference>
<name>A0A6F8XJT7_9ACTN</name>
<dbReference type="PROSITE" id="PS50075">
    <property type="entry name" value="CARRIER"/>
    <property type="match status" value="1"/>
</dbReference>
<dbReference type="SMART" id="SM00823">
    <property type="entry name" value="PKS_PP"/>
    <property type="match status" value="1"/>
</dbReference>
<dbReference type="Gene3D" id="3.30.559.10">
    <property type="entry name" value="Chloramphenicol acetyltransferase-like domain"/>
    <property type="match status" value="1"/>
</dbReference>
<dbReference type="Pfam" id="PF00501">
    <property type="entry name" value="AMP-binding"/>
    <property type="match status" value="1"/>
</dbReference>
<dbReference type="Gene3D" id="3.30.559.30">
    <property type="entry name" value="Nonribosomal peptide synthetase, condensation domain"/>
    <property type="match status" value="1"/>
</dbReference>
<dbReference type="PANTHER" id="PTHR45527">
    <property type="entry name" value="NONRIBOSOMAL PEPTIDE SYNTHETASE"/>
    <property type="match status" value="1"/>
</dbReference>
<dbReference type="InterPro" id="IPR025110">
    <property type="entry name" value="AMP-bd_C"/>
</dbReference>
<dbReference type="PANTHER" id="PTHR45527:SF1">
    <property type="entry name" value="FATTY ACID SYNTHASE"/>
    <property type="match status" value="1"/>
</dbReference>
<dbReference type="Proteomes" id="UP000502508">
    <property type="component" value="Chromosome"/>
</dbReference>
<dbReference type="CDD" id="cd19531">
    <property type="entry name" value="LCL_NRPS-like"/>
    <property type="match status" value="1"/>
</dbReference>
<dbReference type="GO" id="GO:0043041">
    <property type="term" value="P:amino acid activation for nonribosomal peptide biosynthetic process"/>
    <property type="evidence" value="ECO:0007669"/>
    <property type="project" value="TreeGrafter"/>
</dbReference>
<dbReference type="EMBL" id="AP022870">
    <property type="protein sequence ID" value="BCB74058.1"/>
    <property type="molecule type" value="Genomic_DNA"/>
</dbReference>
<dbReference type="PROSITE" id="PS00455">
    <property type="entry name" value="AMP_BINDING"/>
    <property type="match status" value="1"/>
</dbReference>
<reference evidence="5 6" key="2">
    <citation type="submission" date="2020-03" db="EMBL/GenBank/DDBJ databases">
        <authorList>
            <person name="Ichikawa N."/>
            <person name="Kimura A."/>
            <person name="Kitahashi Y."/>
            <person name="Uohara A."/>
        </authorList>
    </citation>
    <scope>NUCLEOTIDE SEQUENCE [LARGE SCALE GENOMIC DNA]</scope>
    <source>
        <strain evidence="5 6">NBRC 107702</strain>
    </source>
</reference>
<dbReference type="CDD" id="cd05930">
    <property type="entry name" value="A_NRPS"/>
    <property type="match status" value="1"/>
</dbReference>
<comment type="cofactor">
    <cofactor evidence="1">
        <name>pantetheine 4'-phosphate</name>
        <dbReference type="ChEBI" id="CHEBI:47942"/>
    </cofactor>
</comment>